<evidence type="ECO:0000313" key="1">
    <source>
        <dbReference type="EMBL" id="KAG5458679.1"/>
    </source>
</evidence>
<gene>
    <name evidence="1" type="ORF">BJ554DRAFT_1051</name>
</gene>
<proteinExistence type="predicted"/>
<dbReference type="AlphaFoldDB" id="A0A8H8DHE7"/>
<organism evidence="1 2">
    <name type="scientific">Olpidium bornovanus</name>
    <dbReference type="NCBI Taxonomy" id="278681"/>
    <lineage>
        <taxon>Eukaryota</taxon>
        <taxon>Fungi</taxon>
        <taxon>Fungi incertae sedis</taxon>
        <taxon>Olpidiomycota</taxon>
        <taxon>Olpidiomycotina</taxon>
        <taxon>Olpidiomycetes</taxon>
        <taxon>Olpidiales</taxon>
        <taxon>Olpidiaceae</taxon>
        <taxon>Olpidium</taxon>
    </lineage>
</organism>
<reference evidence="1 2" key="1">
    <citation type="journal article" name="Sci. Rep.">
        <title>Genome-scale phylogenetic analyses confirm Olpidium as the closest living zoosporic fungus to the non-flagellated, terrestrial fungi.</title>
        <authorList>
            <person name="Chang Y."/>
            <person name="Rochon D."/>
            <person name="Sekimoto S."/>
            <person name="Wang Y."/>
            <person name="Chovatia M."/>
            <person name="Sandor L."/>
            <person name="Salamov A."/>
            <person name="Grigoriev I.V."/>
            <person name="Stajich J.E."/>
            <person name="Spatafora J.W."/>
        </authorList>
    </citation>
    <scope>NUCLEOTIDE SEQUENCE [LARGE SCALE GENOMIC DNA]</scope>
    <source>
        <strain evidence="1">S191</strain>
    </source>
</reference>
<accession>A0A8H8DHE7</accession>
<name>A0A8H8DHE7_9FUNG</name>
<evidence type="ECO:0000313" key="2">
    <source>
        <dbReference type="Proteomes" id="UP000673691"/>
    </source>
</evidence>
<keyword evidence="2" id="KW-1185">Reference proteome</keyword>
<dbReference type="EMBL" id="JAEFCI010008088">
    <property type="protein sequence ID" value="KAG5458679.1"/>
    <property type="molecule type" value="Genomic_DNA"/>
</dbReference>
<protein>
    <submittedName>
        <fullName evidence="1">Uncharacterized protein</fullName>
    </submittedName>
</protein>
<comment type="caution">
    <text evidence="1">The sequence shown here is derived from an EMBL/GenBank/DDBJ whole genome shotgun (WGS) entry which is preliminary data.</text>
</comment>
<sequence>MGPGCLTGSKGVSGARDPGVRILQQAHIRGLIDVLQLRRSVGTVHRHRSSAPGAARVQRRRIPSKNKLIEPRNVSRFWKYNRPRDVAFKETARSKPTNGQSGTRAALIGVEIAERQEKKKPGLFDFPSTQIRTDVRLCALEIHPTLRQWRLEGPPRWLARQNRCLLLDTDEIL</sequence>
<dbReference type="Proteomes" id="UP000673691">
    <property type="component" value="Unassembled WGS sequence"/>
</dbReference>